<protein>
    <submittedName>
        <fullName evidence="1">Uncharacterized protein</fullName>
    </submittedName>
</protein>
<name>A0A4S4EIV4_CAMSN</name>
<dbReference type="InterPro" id="IPR007658">
    <property type="entry name" value="DUF594"/>
</dbReference>
<sequence>MMHLLLICHSLPICDDNDTFDEAYTDVKIFFDERDSGSSNVKPYKLFLEKEWSTANLTMNKIQKLVCGLTEKENKWNIMSNVWVEMLCYAASRCLLKHHAQELRSGGQFVTHVWLLLMHLDEIKKLKKDTSKESMDEIQAAYEGEGFFETLTNVFRDYVNVQFDRLEVALGIEDKWGLLDLVFFCLSAALF</sequence>
<organism evidence="1 2">
    <name type="scientific">Camellia sinensis var. sinensis</name>
    <name type="common">China tea</name>
    <dbReference type="NCBI Taxonomy" id="542762"/>
    <lineage>
        <taxon>Eukaryota</taxon>
        <taxon>Viridiplantae</taxon>
        <taxon>Streptophyta</taxon>
        <taxon>Embryophyta</taxon>
        <taxon>Tracheophyta</taxon>
        <taxon>Spermatophyta</taxon>
        <taxon>Magnoliopsida</taxon>
        <taxon>eudicotyledons</taxon>
        <taxon>Gunneridae</taxon>
        <taxon>Pentapetalae</taxon>
        <taxon>asterids</taxon>
        <taxon>Ericales</taxon>
        <taxon>Theaceae</taxon>
        <taxon>Camellia</taxon>
    </lineage>
</organism>
<dbReference type="Proteomes" id="UP000306102">
    <property type="component" value="Unassembled WGS sequence"/>
</dbReference>
<dbReference type="EMBL" id="SDRB02004075">
    <property type="protein sequence ID" value="THG16453.1"/>
    <property type="molecule type" value="Genomic_DNA"/>
</dbReference>
<comment type="caution">
    <text evidence="1">The sequence shown here is derived from an EMBL/GenBank/DDBJ whole genome shotgun (WGS) entry which is preliminary data.</text>
</comment>
<dbReference type="AlphaFoldDB" id="A0A4S4EIV4"/>
<accession>A0A4S4EIV4</accession>
<dbReference type="STRING" id="542762.A0A4S4EIV4"/>
<evidence type="ECO:0000313" key="1">
    <source>
        <dbReference type="EMBL" id="THG16453.1"/>
    </source>
</evidence>
<proteinExistence type="predicted"/>
<dbReference type="PANTHER" id="PTHR31325">
    <property type="entry name" value="OS01G0798800 PROTEIN-RELATED"/>
    <property type="match status" value="1"/>
</dbReference>
<gene>
    <name evidence="1" type="ORF">TEA_010220</name>
</gene>
<dbReference type="Pfam" id="PF04578">
    <property type="entry name" value="DUF594"/>
    <property type="match status" value="1"/>
</dbReference>
<reference evidence="1 2" key="1">
    <citation type="journal article" date="2018" name="Proc. Natl. Acad. Sci. U.S.A.">
        <title>Draft genome sequence of Camellia sinensis var. sinensis provides insights into the evolution of the tea genome and tea quality.</title>
        <authorList>
            <person name="Wei C."/>
            <person name="Yang H."/>
            <person name="Wang S."/>
            <person name="Zhao J."/>
            <person name="Liu C."/>
            <person name="Gao L."/>
            <person name="Xia E."/>
            <person name="Lu Y."/>
            <person name="Tai Y."/>
            <person name="She G."/>
            <person name="Sun J."/>
            <person name="Cao H."/>
            <person name="Tong W."/>
            <person name="Gao Q."/>
            <person name="Li Y."/>
            <person name="Deng W."/>
            <person name="Jiang X."/>
            <person name="Wang W."/>
            <person name="Chen Q."/>
            <person name="Zhang S."/>
            <person name="Li H."/>
            <person name="Wu J."/>
            <person name="Wang P."/>
            <person name="Li P."/>
            <person name="Shi C."/>
            <person name="Zheng F."/>
            <person name="Jian J."/>
            <person name="Huang B."/>
            <person name="Shan D."/>
            <person name="Shi M."/>
            <person name="Fang C."/>
            <person name="Yue Y."/>
            <person name="Li F."/>
            <person name="Li D."/>
            <person name="Wei S."/>
            <person name="Han B."/>
            <person name="Jiang C."/>
            <person name="Yin Y."/>
            <person name="Xia T."/>
            <person name="Zhang Z."/>
            <person name="Bennetzen J.L."/>
            <person name="Zhao S."/>
            <person name="Wan X."/>
        </authorList>
    </citation>
    <scope>NUCLEOTIDE SEQUENCE [LARGE SCALE GENOMIC DNA]</scope>
    <source>
        <strain evidence="2">cv. Shuchazao</strain>
        <tissue evidence="1">Leaf</tissue>
    </source>
</reference>
<evidence type="ECO:0000313" key="2">
    <source>
        <dbReference type="Proteomes" id="UP000306102"/>
    </source>
</evidence>
<keyword evidence="2" id="KW-1185">Reference proteome</keyword>